<organism evidence="1 2">
    <name type="scientific">Pantoea piersonii</name>
    <dbReference type="NCBI Taxonomy" id="2364647"/>
    <lineage>
        <taxon>Bacteria</taxon>
        <taxon>Pseudomonadati</taxon>
        <taxon>Pseudomonadota</taxon>
        <taxon>Gammaproteobacteria</taxon>
        <taxon>Enterobacterales</taxon>
        <taxon>Erwiniaceae</taxon>
        <taxon>Pantoea</taxon>
    </lineage>
</organism>
<gene>
    <name evidence="1" type="ORF">N5580_05920</name>
</gene>
<evidence type="ECO:0000313" key="1">
    <source>
        <dbReference type="EMBL" id="WBG92074.1"/>
    </source>
</evidence>
<evidence type="ECO:0000313" key="2">
    <source>
        <dbReference type="Proteomes" id="UP001211544"/>
    </source>
</evidence>
<dbReference type="EMBL" id="CP104758">
    <property type="protein sequence ID" value="WBG92074.1"/>
    <property type="molecule type" value="Genomic_DNA"/>
</dbReference>
<protein>
    <submittedName>
        <fullName evidence="1">Uncharacterized protein</fullName>
    </submittedName>
</protein>
<dbReference type="AlphaFoldDB" id="A0AAJ5UAV3"/>
<dbReference type="Proteomes" id="UP001211544">
    <property type="component" value="Chromosome"/>
</dbReference>
<proteinExistence type="predicted"/>
<keyword evidence="2" id="KW-1185">Reference proteome</keyword>
<reference evidence="1 2" key="1">
    <citation type="journal article" date="2022" name="J Glob Antimicrob Resist">
        <title>First complete genome of a multidrug resistant strain of the novel human pathogen Kalamiella piersonii (GABEKP28) identified in human saliva.</title>
        <authorList>
            <person name="McDonagh F."/>
            <person name="Singh N.K."/>
            <person name="Venkateswaran K."/>
            <person name="Lonappan A.M."/>
            <person name="Hallahan B."/>
            <person name="Tuohy A."/>
            <person name="Burke L."/>
            <person name="Kovarova A."/>
            <person name="Miliotis G."/>
        </authorList>
    </citation>
    <scope>NUCLEOTIDE SEQUENCE [LARGE SCALE GENOMIC DNA]</scope>
    <source>
        <strain evidence="1 2">GABEKP28</strain>
    </source>
</reference>
<sequence>MTTFSLPPAAIKEIKAIYKAERDGYVSEYVRRHLRERVELTEPHPVSLVRLQEHILNGYRIADLRSQDIFIPGSPMMRVVLDRPQSVIDADRVELEAAAEAALMDEITDEISQVYAARHRAEMEAKAAEEAAALEAEAPSMRERIRAALADSENE</sequence>
<name>A0AAJ5UAV3_9GAMM</name>
<accession>A0AAJ5UAV3</accession>
<dbReference type="RefSeq" id="WP_269950061.1">
    <property type="nucleotide sequence ID" value="NZ_CP104758.1"/>
</dbReference>
<dbReference type="KEGG" id="kpie:N5580_05920"/>